<dbReference type="Gene3D" id="3.40.50.10320">
    <property type="entry name" value="LmbE-like"/>
    <property type="match status" value="1"/>
</dbReference>
<dbReference type="EMBL" id="CAFBQU010000116">
    <property type="protein sequence ID" value="CAB5068552.1"/>
    <property type="molecule type" value="Genomic_DNA"/>
</dbReference>
<organism evidence="1">
    <name type="scientific">freshwater metagenome</name>
    <dbReference type="NCBI Taxonomy" id="449393"/>
    <lineage>
        <taxon>unclassified sequences</taxon>
        <taxon>metagenomes</taxon>
        <taxon>ecological metagenomes</taxon>
    </lineage>
</organism>
<accession>A0A6J7UTV6</accession>
<protein>
    <submittedName>
        <fullName evidence="1">Unannotated protein</fullName>
    </submittedName>
</protein>
<dbReference type="SUPFAM" id="SSF102588">
    <property type="entry name" value="LmbE-like"/>
    <property type="match status" value="1"/>
</dbReference>
<gene>
    <name evidence="1" type="ORF">UFOPK4347_01846</name>
</gene>
<name>A0A6J7UTV6_9ZZZZ</name>
<proteinExistence type="predicted"/>
<dbReference type="AlphaFoldDB" id="A0A6J7UTV6"/>
<dbReference type="InterPro" id="IPR024078">
    <property type="entry name" value="LmbE-like_dom_sf"/>
</dbReference>
<reference evidence="1" key="1">
    <citation type="submission" date="2020-05" db="EMBL/GenBank/DDBJ databases">
        <authorList>
            <person name="Chiriac C."/>
            <person name="Salcher M."/>
            <person name="Ghai R."/>
            <person name="Kavagutti S V."/>
        </authorList>
    </citation>
    <scope>NUCLEOTIDE SEQUENCE</scope>
</reference>
<evidence type="ECO:0000313" key="1">
    <source>
        <dbReference type="EMBL" id="CAB5068552.1"/>
    </source>
</evidence>
<sequence length="220" mass="25115">MLGYRDSGMLGSEANKNPECFHMASNDDATERLVRLIRLEKPQVIITYNDDQSAYPHPDHIKVHDISLLAFHRAGDPMWYPDAGPVWQPAKMYYTIWSKSRLVAMHEAMLKLRGKSPFDDKWLNRANQDYRITTKLDIGAFMHVRSAALRAHATQIDPNEMFWFGLSDEELAEVYPYDDWVLARSIVDGPQPGTFEDDLFAGVRNGDASLFSTGPLERLP</sequence>